<feature type="transmembrane region" description="Helical" evidence="1">
    <location>
        <begin position="12"/>
        <end position="31"/>
    </location>
</feature>
<name>A0A2K3MSK0_TRIPR</name>
<organism evidence="2 3">
    <name type="scientific">Trifolium pratense</name>
    <name type="common">Red clover</name>
    <dbReference type="NCBI Taxonomy" id="57577"/>
    <lineage>
        <taxon>Eukaryota</taxon>
        <taxon>Viridiplantae</taxon>
        <taxon>Streptophyta</taxon>
        <taxon>Embryophyta</taxon>
        <taxon>Tracheophyta</taxon>
        <taxon>Spermatophyta</taxon>
        <taxon>Magnoliopsida</taxon>
        <taxon>eudicotyledons</taxon>
        <taxon>Gunneridae</taxon>
        <taxon>Pentapetalae</taxon>
        <taxon>rosids</taxon>
        <taxon>fabids</taxon>
        <taxon>Fabales</taxon>
        <taxon>Fabaceae</taxon>
        <taxon>Papilionoideae</taxon>
        <taxon>50 kb inversion clade</taxon>
        <taxon>NPAAA clade</taxon>
        <taxon>Hologalegina</taxon>
        <taxon>IRL clade</taxon>
        <taxon>Trifolieae</taxon>
        <taxon>Trifolium</taxon>
    </lineage>
</organism>
<sequence>MNIVSPVTPGQVSFLLGIIPVIIAWIYSEMLEYRKNTLISKA</sequence>
<accession>A0A2K3MSK0</accession>
<keyword evidence="1" id="KW-1133">Transmembrane helix</keyword>
<feature type="non-terminal residue" evidence="2">
    <location>
        <position position="42"/>
    </location>
</feature>
<dbReference type="STRING" id="57577.A0A2K3MSK0"/>
<dbReference type="Proteomes" id="UP000236291">
    <property type="component" value="Unassembled WGS sequence"/>
</dbReference>
<protein>
    <submittedName>
        <fullName evidence="2">Cas1 domain-containing protein 1-like</fullName>
    </submittedName>
</protein>
<dbReference type="ExpressionAtlas" id="A0A2K3MSK0">
    <property type="expression patterns" value="baseline"/>
</dbReference>
<keyword evidence="1" id="KW-0472">Membrane</keyword>
<evidence type="ECO:0000313" key="2">
    <source>
        <dbReference type="EMBL" id="PNX93785.1"/>
    </source>
</evidence>
<dbReference type="AlphaFoldDB" id="A0A2K3MSK0"/>
<proteinExistence type="predicted"/>
<keyword evidence="1" id="KW-0812">Transmembrane</keyword>
<gene>
    <name evidence="2" type="ORF">L195_g016944</name>
</gene>
<evidence type="ECO:0000313" key="3">
    <source>
        <dbReference type="Proteomes" id="UP000236291"/>
    </source>
</evidence>
<dbReference type="EMBL" id="ASHM01011830">
    <property type="protein sequence ID" value="PNX93785.1"/>
    <property type="molecule type" value="Genomic_DNA"/>
</dbReference>
<reference evidence="2 3" key="2">
    <citation type="journal article" date="2017" name="Front. Plant Sci.">
        <title>Gene Classification and Mining of Molecular Markers Useful in Red Clover (Trifolium pratense) Breeding.</title>
        <authorList>
            <person name="Istvanek J."/>
            <person name="Dluhosova J."/>
            <person name="Dluhos P."/>
            <person name="Patkova L."/>
            <person name="Nedelnik J."/>
            <person name="Repkova J."/>
        </authorList>
    </citation>
    <scope>NUCLEOTIDE SEQUENCE [LARGE SCALE GENOMIC DNA]</scope>
    <source>
        <strain evidence="3">cv. Tatra</strain>
        <tissue evidence="2">Young leaves</tissue>
    </source>
</reference>
<reference evidence="2 3" key="1">
    <citation type="journal article" date="2014" name="Am. J. Bot.">
        <title>Genome assembly and annotation for red clover (Trifolium pratense; Fabaceae).</title>
        <authorList>
            <person name="Istvanek J."/>
            <person name="Jaros M."/>
            <person name="Krenek A."/>
            <person name="Repkova J."/>
        </authorList>
    </citation>
    <scope>NUCLEOTIDE SEQUENCE [LARGE SCALE GENOMIC DNA]</scope>
    <source>
        <strain evidence="3">cv. Tatra</strain>
        <tissue evidence="2">Young leaves</tissue>
    </source>
</reference>
<comment type="caution">
    <text evidence="2">The sequence shown here is derived from an EMBL/GenBank/DDBJ whole genome shotgun (WGS) entry which is preliminary data.</text>
</comment>
<evidence type="ECO:0000256" key="1">
    <source>
        <dbReference type="SAM" id="Phobius"/>
    </source>
</evidence>